<name>A0A0S8GC06_UNCT6</name>
<comment type="similarity">
    <text evidence="1 6">Belongs to the sigma-70 factor family. ECF subfamily.</text>
</comment>
<dbReference type="Proteomes" id="UP000051717">
    <property type="component" value="Unassembled WGS sequence"/>
</dbReference>
<dbReference type="InterPro" id="IPR013249">
    <property type="entry name" value="RNA_pol_sigma70_r4_t2"/>
</dbReference>
<dbReference type="CDD" id="cd06171">
    <property type="entry name" value="Sigma70_r4"/>
    <property type="match status" value="1"/>
</dbReference>
<dbReference type="PROSITE" id="PS01063">
    <property type="entry name" value="SIGMA70_ECF"/>
    <property type="match status" value="1"/>
</dbReference>
<evidence type="ECO:0000256" key="3">
    <source>
        <dbReference type="ARBA" id="ARBA00023082"/>
    </source>
</evidence>
<dbReference type="SUPFAM" id="SSF88659">
    <property type="entry name" value="Sigma3 and sigma4 domains of RNA polymerase sigma factors"/>
    <property type="match status" value="1"/>
</dbReference>
<dbReference type="PANTHER" id="PTHR43133:SF8">
    <property type="entry name" value="RNA POLYMERASE SIGMA FACTOR HI_1459-RELATED"/>
    <property type="match status" value="1"/>
</dbReference>
<dbReference type="InterPro" id="IPR013325">
    <property type="entry name" value="RNA_pol_sigma_r2"/>
</dbReference>
<comment type="caution">
    <text evidence="9">The sequence shown here is derived from an EMBL/GenBank/DDBJ whole genome shotgun (WGS) entry which is preliminary data.</text>
</comment>
<dbReference type="Pfam" id="PF04542">
    <property type="entry name" value="Sigma70_r2"/>
    <property type="match status" value="1"/>
</dbReference>
<protein>
    <recommendedName>
        <fullName evidence="6">RNA polymerase sigma factor</fullName>
    </recommendedName>
</protein>
<organism evidence="9 10">
    <name type="scientific">candidate division TA06 bacterium SM23_40</name>
    <dbReference type="NCBI Taxonomy" id="1703774"/>
    <lineage>
        <taxon>Bacteria</taxon>
        <taxon>Bacteria division TA06</taxon>
    </lineage>
</organism>
<dbReference type="InterPro" id="IPR007627">
    <property type="entry name" value="RNA_pol_sigma70_r2"/>
</dbReference>
<evidence type="ECO:0000259" key="7">
    <source>
        <dbReference type="Pfam" id="PF04542"/>
    </source>
</evidence>
<evidence type="ECO:0000256" key="6">
    <source>
        <dbReference type="RuleBase" id="RU000716"/>
    </source>
</evidence>
<gene>
    <name evidence="9" type="ORF">AMJ82_05750</name>
</gene>
<dbReference type="InterPro" id="IPR036388">
    <property type="entry name" value="WH-like_DNA-bd_sf"/>
</dbReference>
<dbReference type="InterPro" id="IPR000838">
    <property type="entry name" value="RNA_pol_sigma70_ECF_CS"/>
</dbReference>
<reference evidence="9 10" key="1">
    <citation type="journal article" date="2015" name="Microbiome">
        <title>Genomic resolution of linkages in carbon, nitrogen, and sulfur cycling among widespread estuary sediment bacteria.</title>
        <authorList>
            <person name="Baker B.J."/>
            <person name="Lazar C.S."/>
            <person name="Teske A.P."/>
            <person name="Dick G.J."/>
        </authorList>
    </citation>
    <scope>NUCLEOTIDE SEQUENCE [LARGE SCALE GENOMIC DNA]</scope>
    <source>
        <strain evidence="9">SM23_40</strain>
    </source>
</reference>
<dbReference type="InterPro" id="IPR013324">
    <property type="entry name" value="RNA_pol_sigma_r3/r4-like"/>
</dbReference>
<dbReference type="GO" id="GO:0006352">
    <property type="term" value="P:DNA-templated transcription initiation"/>
    <property type="evidence" value="ECO:0007669"/>
    <property type="project" value="InterPro"/>
</dbReference>
<evidence type="ECO:0000256" key="2">
    <source>
        <dbReference type="ARBA" id="ARBA00023015"/>
    </source>
</evidence>
<accession>A0A0S8GC06</accession>
<dbReference type="SUPFAM" id="SSF88946">
    <property type="entry name" value="Sigma2 domain of RNA polymerase sigma factors"/>
    <property type="match status" value="1"/>
</dbReference>
<sequence length="203" mass="23412">MSTEERADAAALDDHELVRNCQRGDRAAFDELMLRHQARIFNAACRLLGDIDEAEEVAQDTFVRAYRGIGGFRFQSSFFTWLYRILLNLAANRRKARARQRRIRVDSLDRMAEGDDGWAPREPADRTCDPEQELERRELAQQIEQCLAELSHDHAAVVVMRDVQGMSYEEIAGVLECSVGTVKSRLHRARAELRKLMSRYGEW</sequence>
<keyword evidence="3 6" id="KW-0731">Sigma factor</keyword>
<dbReference type="Pfam" id="PF08281">
    <property type="entry name" value="Sigma70_r4_2"/>
    <property type="match status" value="1"/>
</dbReference>
<dbReference type="InterPro" id="IPR014284">
    <property type="entry name" value="RNA_pol_sigma-70_dom"/>
</dbReference>
<evidence type="ECO:0000256" key="1">
    <source>
        <dbReference type="ARBA" id="ARBA00010641"/>
    </source>
</evidence>
<dbReference type="InterPro" id="IPR039425">
    <property type="entry name" value="RNA_pol_sigma-70-like"/>
</dbReference>
<evidence type="ECO:0000259" key="8">
    <source>
        <dbReference type="Pfam" id="PF08281"/>
    </source>
</evidence>
<feature type="domain" description="RNA polymerase sigma factor 70 region 4 type 2" evidence="8">
    <location>
        <begin position="141"/>
        <end position="193"/>
    </location>
</feature>
<dbReference type="PATRIC" id="fig|1703774.3.peg.2088"/>
<evidence type="ECO:0000313" key="10">
    <source>
        <dbReference type="Proteomes" id="UP000051717"/>
    </source>
</evidence>
<dbReference type="EMBL" id="LJUI01000038">
    <property type="protein sequence ID" value="KPK69372.1"/>
    <property type="molecule type" value="Genomic_DNA"/>
</dbReference>
<keyword evidence="4 6" id="KW-0238">DNA-binding</keyword>
<dbReference type="Gene3D" id="1.10.10.10">
    <property type="entry name" value="Winged helix-like DNA-binding domain superfamily/Winged helix DNA-binding domain"/>
    <property type="match status" value="1"/>
</dbReference>
<dbReference type="NCBIfam" id="TIGR02937">
    <property type="entry name" value="sigma70-ECF"/>
    <property type="match status" value="1"/>
</dbReference>
<dbReference type="GO" id="GO:0003677">
    <property type="term" value="F:DNA binding"/>
    <property type="evidence" value="ECO:0007669"/>
    <property type="project" value="UniProtKB-KW"/>
</dbReference>
<evidence type="ECO:0000256" key="4">
    <source>
        <dbReference type="ARBA" id="ARBA00023125"/>
    </source>
</evidence>
<dbReference type="Gene3D" id="1.10.1740.10">
    <property type="match status" value="1"/>
</dbReference>
<feature type="domain" description="RNA polymerase sigma-70 region 2" evidence="7">
    <location>
        <begin position="33"/>
        <end position="99"/>
    </location>
</feature>
<dbReference type="GO" id="GO:0016987">
    <property type="term" value="F:sigma factor activity"/>
    <property type="evidence" value="ECO:0007669"/>
    <property type="project" value="UniProtKB-KW"/>
</dbReference>
<dbReference type="AlphaFoldDB" id="A0A0S8GC06"/>
<dbReference type="PANTHER" id="PTHR43133">
    <property type="entry name" value="RNA POLYMERASE ECF-TYPE SIGMA FACTO"/>
    <property type="match status" value="1"/>
</dbReference>
<keyword evidence="2 6" id="KW-0805">Transcription regulation</keyword>
<evidence type="ECO:0000313" key="9">
    <source>
        <dbReference type="EMBL" id="KPK69372.1"/>
    </source>
</evidence>
<evidence type="ECO:0000256" key="5">
    <source>
        <dbReference type="ARBA" id="ARBA00023163"/>
    </source>
</evidence>
<keyword evidence="5 6" id="KW-0804">Transcription</keyword>
<proteinExistence type="inferred from homology"/>